<comment type="cofactor">
    <cofactor evidence="1">
        <name>NAD(+)</name>
        <dbReference type="ChEBI" id="CHEBI:57540"/>
    </cofactor>
</comment>
<dbReference type="InterPro" id="IPR044516">
    <property type="entry name" value="UXS-like"/>
</dbReference>
<accession>A0A381VPR1</accession>
<name>A0A381VPR1_9ZZZZ</name>
<dbReference type="EMBL" id="UINC01009307">
    <property type="protein sequence ID" value="SVA41758.1"/>
    <property type="molecule type" value="Genomic_DNA"/>
</dbReference>
<reference evidence="6" key="1">
    <citation type="submission" date="2018-05" db="EMBL/GenBank/DDBJ databases">
        <authorList>
            <person name="Lanie J.A."/>
            <person name="Ng W.-L."/>
            <person name="Kazmierczak K.M."/>
            <person name="Andrzejewski T.M."/>
            <person name="Davidsen T.M."/>
            <person name="Wayne K.J."/>
            <person name="Tettelin H."/>
            <person name="Glass J.I."/>
            <person name="Rusch D."/>
            <person name="Podicherti R."/>
            <person name="Tsui H.-C.T."/>
            <person name="Winkler M.E."/>
        </authorList>
    </citation>
    <scope>NUCLEOTIDE SEQUENCE</scope>
</reference>
<sequence>MRALVTGGAGFIGSHLADYLLDRGDQLILLDDLSTGRLANISHLNGRADAEFVLGSILNADLIDNVASRVDTIFHLAAAVGVNLIVEKPLESLMTNIRGTETVVEKAHKHGKRVLVMSTSEIYGKNTSDSLSEGDDRILGSPLKSRWSYSEAKAIDEILAYTYWREKGLETVIIRLFNTVGPRQTGSYGMVVPRFVGQALRNEPLTIFGDGTQTRCFCHVRDVVKGLVALSEHPEAFGKVFNLGGGEEVSIKELAERVIELAGSQSSLEFLPYDVAYEAGFEDMERRVPNTDRARQLIGFKPSTSLDDIVRSVIEDQQA</sequence>
<evidence type="ECO:0000256" key="3">
    <source>
        <dbReference type="ARBA" id="ARBA00023027"/>
    </source>
</evidence>
<dbReference type="SUPFAM" id="SSF51735">
    <property type="entry name" value="NAD(P)-binding Rossmann-fold domains"/>
    <property type="match status" value="1"/>
</dbReference>
<organism evidence="6">
    <name type="scientific">marine metagenome</name>
    <dbReference type="NCBI Taxonomy" id="408172"/>
    <lineage>
        <taxon>unclassified sequences</taxon>
        <taxon>metagenomes</taxon>
        <taxon>ecological metagenomes</taxon>
    </lineage>
</organism>
<dbReference type="PRINTS" id="PR01713">
    <property type="entry name" value="NUCEPIMERASE"/>
</dbReference>
<dbReference type="Pfam" id="PF01370">
    <property type="entry name" value="Epimerase"/>
    <property type="match status" value="1"/>
</dbReference>
<dbReference type="InterPro" id="IPR036291">
    <property type="entry name" value="NAD(P)-bd_dom_sf"/>
</dbReference>
<feature type="domain" description="NAD-dependent epimerase/dehydratase" evidence="5">
    <location>
        <begin position="3"/>
        <end position="244"/>
    </location>
</feature>
<evidence type="ECO:0000256" key="1">
    <source>
        <dbReference type="ARBA" id="ARBA00001911"/>
    </source>
</evidence>
<keyword evidence="3" id="KW-0520">NAD</keyword>
<keyword evidence="2" id="KW-0210">Decarboxylase</keyword>
<evidence type="ECO:0000313" key="6">
    <source>
        <dbReference type="EMBL" id="SVA41758.1"/>
    </source>
</evidence>
<dbReference type="PANTHER" id="PTHR43078">
    <property type="entry name" value="UDP-GLUCURONIC ACID DECARBOXYLASE-RELATED"/>
    <property type="match status" value="1"/>
</dbReference>
<dbReference type="PANTHER" id="PTHR43078:SF6">
    <property type="entry name" value="UDP-GLUCURONIC ACID DECARBOXYLASE 1"/>
    <property type="match status" value="1"/>
</dbReference>
<dbReference type="InterPro" id="IPR001509">
    <property type="entry name" value="Epimerase_deHydtase"/>
</dbReference>
<evidence type="ECO:0000256" key="2">
    <source>
        <dbReference type="ARBA" id="ARBA00022793"/>
    </source>
</evidence>
<evidence type="ECO:0000259" key="5">
    <source>
        <dbReference type="Pfam" id="PF01370"/>
    </source>
</evidence>
<dbReference type="GO" id="GO:0042732">
    <property type="term" value="P:D-xylose metabolic process"/>
    <property type="evidence" value="ECO:0007669"/>
    <property type="project" value="InterPro"/>
</dbReference>
<dbReference type="GO" id="GO:0005737">
    <property type="term" value="C:cytoplasm"/>
    <property type="evidence" value="ECO:0007669"/>
    <property type="project" value="TreeGrafter"/>
</dbReference>
<dbReference type="AlphaFoldDB" id="A0A381VPR1"/>
<proteinExistence type="predicted"/>
<gene>
    <name evidence="6" type="ORF">METZ01_LOCUS94612</name>
</gene>
<dbReference type="GO" id="GO:0070403">
    <property type="term" value="F:NAD+ binding"/>
    <property type="evidence" value="ECO:0007669"/>
    <property type="project" value="InterPro"/>
</dbReference>
<protein>
    <recommendedName>
        <fullName evidence="5">NAD-dependent epimerase/dehydratase domain-containing protein</fullName>
    </recommendedName>
</protein>
<evidence type="ECO:0000256" key="4">
    <source>
        <dbReference type="ARBA" id="ARBA00023239"/>
    </source>
</evidence>
<dbReference type="GO" id="GO:0048040">
    <property type="term" value="F:UDP-glucuronate decarboxylase activity"/>
    <property type="evidence" value="ECO:0007669"/>
    <property type="project" value="TreeGrafter"/>
</dbReference>
<keyword evidence="4" id="KW-0456">Lyase</keyword>
<dbReference type="Gene3D" id="3.40.50.720">
    <property type="entry name" value="NAD(P)-binding Rossmann-like Domain"/>
    <property type="match status" value="1"/>
</dbReference>